<proteinExistence type="predicted"/>
<dbReference type="EMBL" id="VSSQ01030749">
    <property type="protein sequence ID" value="MPM81390.1"/>
    <property type="molecule type" value="Genomic_DNA"/>
</dbReference>
<comment type="caution">
    <text evidence="1">The sequence shown here is derived from an EMBL/GenBank/DDBJ whole genome shotgun (WGS) entry which is preliminary data.</text>
</comment>
<organism evidence="1">
    <name type="scientific">bioreactor metagenome</name>
    <dbReference type="NCBI Taxonomy" id="1076179"/>
    <lineage>
        <taxon>unclassified sequences</taxon>
        <taxon>metagenomes</taxon>
        <taxon>ecological metagenomes</taxon>
    </lineage>
</organism>
<sequence length="180" mass="20166">MVDTISDINSPLGITIANINFPCPTPLDRMCIETTRIFDSSKFEAELKEIFKLPCLNNVQCDIVKTQCSILNITKIDEQKDLVNVNLQIKVFISFTSKCSNCTLFEKVVCFHKNITLIKPEDAHLSCTVNNVTCSCIEPDNVAKACCNRNLCCTIKVTAIVDSKKLVQIEVPVLRYSELN</sequence>
<accession>A0A645CW58</accession>
<gene>
    <name evidence="1" type="ORF">SDC9_128443</name>
</gene>
<dbReference type="AlphaFoldDB" id="A0A645CW58"/>
<evidence type="ECO:0000313" key="1">
    <source>
        <dbReference type="EMBL" id="MPM81390.1"/>
    </source>
</evidence>
<name>A0A645CW58_9ZZZZ</name>
<protein>
    <recommendedName>
        <fullName evidence="2">SipL SPOCS domain-containing protein</fullName>
    </recommendedName>
</protein>
<evidence type="ECO:0008006" key="2">
    <source>
        <dbReference type="Google" id="ProtNLM"/>
    </source>
</evidence>
<reference evidence="1" key="1">
    <citation type="submission" date="2019-08" db="EMBL/GenBank/DDBJ databases">
        <authorList>
            <person name="Kucharzyk K."/>
            <person name="Murdoch R.W."/>
            <person name="Higgins S."/>
            <person name="Loffler F."/>
        </authorList>
    </citation>
    <scope>NUCLEOTIDE SEQUENCE</scope>
</reference>